<evidence type="ECO:0000313" key="3">
    <source>
        <dbReference type="Proteomes" id="UP000094569"/>
    </source>
</evidence>
<protein>
    <recommendedName>
        <fullName evidence="1">RNase H type-1 domain-containing protein</fullName>
    </recommendedName>
</protein>
<dbReference type="InterPro" id="IPR002156">
    <property type="entry name" value="RNaseH_domain"/>
</dbReference>
<evidence type="ECO:0000259" key="1">
    <source>
        <dbReference type="PROSITE" id="PS50879"/>
    </source>
</evidence>
<evidence type="ECO:0000313" key="2">
    <source>
        <dbReference type="EMBL" id="ODM16193.1"/>
    </source>
</evidence>
<dbReference type="STRING" id="573508.A0A1E3B5G4"/>
<dbReference type="InterPro" id="IPR012337">
    <property type="entry name" value="RNaseH-like_sf"/>
</dbReference>
<proteinExistence type="predicted"/>
<dbReference type="PROSITE" id="PS50879">
    <property type="entry name" value="RNASE_H_1"/>
    <property type="match status" value="1"/>
</dbReference>
<dbReference type="GO" id="GO:0004523">
    <property type="term" value="F:RNA-DNA hybrid ribonuclease activity"/>
    <property type="evidence" value="ECO:0007669"/>
    <property type="project" value="InterPro"/>
</dbReference>
<dbReference type="OrthoDB" id="4286061at2759"/>
<keyword evidence="3" id="KW-1185">Reference proteome</keyword>
<dbReference type="GO" id="GO:0003676">
    <property type="term" value="F:nucleic acid binding"/>
    <property type="evidence" value="ECO:0007669"/>
    <property type="project" value="InterPro"/>
</dbReference>
<reference evidence="2 3" key="1">
    <citation type="journal article" date="2016" name="BMC Genomics">
        <title>Comparative genomic and transcriptomic analyses of the Fuzhuan brick tea-fermentation fungus Aspergillus cristatus.</title>
        <authorList>
            <person name="Ge Y."/>
            <person name="Wang Y."/>
            <person name="Liu Y."/>
            <person name="Tan Y."/>
            <person name="Ren X."/>
            <person name="Zhang X."/>
            <person name="Hyde K.D."/>
            <person name="Liu Y."/>
            <person name="Liu Z."/>
        </authorList>
    </citation>
    <scope>NUCLEOTIDE SEQUENCE [LARGE SCALE GENOMIC DNA]</scope>
    <source>
        <strain evidence="2 3">GZAAS20.1005</strain>
    </source>
</reference>
<dbReference type="InterPro" id="IPR036397">
    <property type="entry name" value="RNaseH_sf"/>
</dbReference>
<dbReference type="AlphaFoldDB" id="A0A1E3B5G4"/>
<dbReference type="SUPFAM" id="SSF53098">
    <property type="entry name" value="Ribonuclease H-like"/>
    <property type="match status" value="1"/>
</dbReference>
<feature type="domain" description="RNase H type-1" evidence="1">
    <location>
        <begin position="1"/>
        <end position="104"/>
    </location>
</feature>
<organism evidence="2 3">
    <name type="scientific">Aspergillus cristatus</name>
    <name type="common">Chinese Fuzhuan brick tea-fermentation fungus</name>
    <name type="synonym">Eurotium cristatum</name>
    <dbReference type="NCBI Taxonomy" id="573508"/>
    <lineage>
        <taxon>Eukaryota</taxon>
        <taxon>Fungi</taxon>
        <taxon>Dikarya</taxon>
        <taxon>Ascomycota</taxon>
        <taxon>Pezizomycotina</taxon>
        <taxon>Eurotiomycetes</taxon>
        <taxon>Eurotiomycetidae</taxon>
        <taxon>Eurotiales</taxon>
        <taxon>Aspergillaceae</taxon>
        <taxon>Aspergillus</taxon>
        <taxon>Aspergillus subgen. Aspergillus</taxon>
    </lineage>
</organism>
<gene>
    <name evidence="2" type="ORF">SI65_08192</name>
</gene>
<comment type="caution">
    <text evidence="2">The sequence shown here is derived from an EMBL/GenBank/DDBJ whole genome shotgun (WGS) entry which is preliminary data.</text>
</comment>
<dbReference type="Gene3D" id="3.30.420.10">
    <property type="entry name" value="Ribonuclease H-like superfamily/Ribonuclease H"/>
    <property type="match status" value="1"/>
</dbReference>
<dbReference type="VEuPathDB" id="FungiDB:SI65_08192"/>
<name>A0A1E3B5G4_ASPCR</name>
<dbReference type="Proteomes" id="UP000094569">
    <property type="component" value="Unassembled WGS sequence"/>
</dbReference>
<dbReference type="CDD" id="cd09276">
    <property type="entry name" value="Rnase_HI_RT_non_LTR"/>
    <property type="match status" value="1"/>
</dbReference>
<sequence length="200" mass="22351">MVYAAELQGILIALLQTIRADTPVRRHLNPDRSRQVVVFIDNQAAIQACEHPGRSSGQYILRYIARVVNALREQGWEPHLQWIPSHEGVYDNEQADELARQTADAPVDANASTEPVLRVSQRQILRSHANEQWKVSWEFNGHGALLRRLFSEPTQATLCLHYGLRRAASSALVQMQTGKIALASYLGTFSAMETTDCSCG</sequence>
<dbReference type="EMBL" id="JXNT01000012">
    <property type="protein sequence ID" value="ODM16193.1"/>
    <property type="molecule type" value="Genomic_DNA"/>
</dbReference>
<accession>A0A1E3B5G4</accession>